<accession>N8XR26</accession>
<dbReference type="Proteomes" id="UP000013209">
    <property type="component" value="Unassembled WGS sequence"/>
</dbReference>
<evidence type="ECO:0000256" key="1">
    <source>
        <dbReference type="SAM" id="MobiDB-lite"/>
    </source>
</evidence>
<evidence type="ECO:0000313" key="2">
    <source>
        <dbReference type="EMBL" id="ENV09505.1"/>
    </source>
</evidence>
<reference evidence="2 3" key="1">
    <citation type="submission" date="2013-02" db="EMBL/GenBank/DDBJ databases">
        <title>The Genome Sequence of Acinetobacter sp. CIP 56.2.</title>
        <authorList>
            <consortium name="The Broad Institute Genome Sequencing Platform"/>
            <consortium name="The Broad Institute Genome Sequencing Center for Infectious Disease"/>
            <person name="Cerqueira G."/>
            <person name="Feldgarden M."/>
            <person name="Courvalin P."/>
            <person name="Perichon B."/>
            <person name="Grillot-Courvalin C."/>
            <person name="Clermont D."/>
            <person name="Rocha E."/>
            <person name="Yoon E.-J."/>
            <person name="Nemec A."/>
            <person name="Walker B."/>
            <person name="Young S.K."/>
            <person name="Zeng Q."/>
            <person name="Gargeya S."/>
            <person name="Fitzgerald M."/>
            <person name="Haas B."/>
            <person name="Abouelleil A."/>
            <person name="Alvarado L."/>
            <person name="Arachchi H.M."/>
            <person name="Berlin A.M."/>
            <person name="Chapman S.B."/>
            <person name="Dewar J."/>
            <person name="Goldberg J."/>
            <person name="Griggs A."/>
            <person name="Gujja S."/>
            <person name="Hansen M."/>
            <person name="Howarth C."/>
            <person name="Imamovic A."/>
            <person name="Larimer J."/>
            <person name="McCowan C."/>
            <person name="Murphy C."/>
            <person name="Neiman D."/>
            <person name="Pearson M."/>
            <person name="Priest M."/>
            <person name="Roberts A."/>
            <person name="Saif S."/>
            <person name="Shea T."/>
            <person name="Sisk P."/>
            <person name="Sykes S."/>
            <person name="Wortman J."/>
            <person name="Nusbaum C."/>
            <person name="Birren B."/>
        </authorList>
    </citation>
    <scope>NUCLEOTIDE SEQUENCE [LARGE SCALE GENOMIC DNA]</scope>
    <source>
        <strain evidence="2 3">CIP 56.2</strain>
    </source>
</reference>
<proteinExistence type="predicted"/>
<dbReference type="AlphaFoldDB" id="N8XR26"/>
<dbReference type="HOGENOM" id="CLU_045934_0_0_6"/>
<comment type="caution">
    <text evidence="2">The sequence shown here is derived from an EMBL/GenBank/DDBJ whole genome shotgun (WGS) entry which is preliminary data.</text>
</comment>
<gene>
    <name evidence="2" type="ORF">F966_02163</name>
</gene>
<sequence length="454" mass="50664">MSNILNAQDAFAALQNGKNLLCRYTGGKFTSLDDCPATVFGLPGYEFCIDIEKIELAGIKFTKPCTFEELERGQEVFVSIFSSASIYKTKFDNGTDMHSFLRCGVVQRDLENAELQMKAYHAFLGLNPTLSIHGNSSPEGSRIPKEDIERKQPKKRESKKAAADSQIEHNKDLIIDAIATCLTAEEVETTCYGLDGNGFNDSQQEQITAAKLAKLDQLAQEKATAESEDHELFILDKSEPELSVLCEAFIGEIMEATTPAKLNVIHGRINTSTGLEEYEHEILAKELELKHSSFSEQQAPVDINVVAAAAVAKAQKVDVETVQKNSERKPIEEEEEKYQSKLIELKKRVDESITPDEVNTVIKSTNSWSADQRQPLLQYMHKRLEVLQNEKAEKQPSLMVQIQNASDLTTLDALEIDVSAMDPIAQPEMMRYIRTRRAELEASAGETSIDEDLP</sequence>
<dbReference type="STRING" id="1144672.F966_02163"/>
<dbReference type="PATRIC" id="fig|1144672.3.peg.2068"/>
<dbReference type="eggNOG" id="ENOG5031QKM">
    <property type="taxonomic scope" value="Bacteria"/>
</dbReference>
<dbReference type="RefSeq" id="WP_004804993.1">
    <property type="nucleotide sequence ID" value="NZ_KB849440.1"/>
</dbReference>
<dbReference type="EMBL" id="APPH01000009">
    <property type="protein sequence ID" value="ENV09505.1"/>
    <property type="molecule type" value="Genomic_DNA"/>
</dbReference>
<protein>
    <submittedName>
        <fullName evidence="2">Uncharacterized protein</fullName>
    </submittedName>
</protein>
<feature type="region of interest" description="Disordered" evidence="1">
    <location>
        <begin position="134"/>
        <end position="165"/>
    </location>
</feature>
<evidence type="ECO:0000313" key="3">
    <source>
        <dbReference type="Proteomes" id="UP000013209"/>
    </source>
</evidence>
<name>N8XR26_9GAMM</name>
<feature type="compositionally biased region" description="Basic and acidic residues" evidence="1">
    <location>
        <begin position="142"/>
        <end position="151"/>
    </location>
</feature>
<organism evidence="2 3">
    <name type="scientific">Acinetobacter higginsii</name>
    <dbReference type="NCBI Taxonomy" id="70347"/>
    <lineage>
        <taxon>Bacteria</taxon>
        <taxon>Pseudomonadati</taxon>
        <taxon>Pseudomonadota</taxon>
        <taxon>Gammaproteobacteria</taxon>
        <taxon>Moraxellales</taxon>
        <taxon>Moraxellaceae</taxon>
        <taxon>Acinetobacter</taxon>
    </lineage>
</organism>